<dbReference type="EMBL" id="LVJS01000054">
    <property type="protein sequence ID" value="KZC22771.1"/>
    <property type="molecule type" value="Genomic_DNA"/>
</dbReference>
<name>A0A154QEP8_9GAMM</name>
<evidence type="ECO:0000313" key="2">
    <source>
        <dbReference type="Proteomes" id="UP000076131"/>
    </source>
</evidence>
<proteinExistence type="predicted"/>
<organism evidence="1 2">
    <name type="scientific">Rhodanobacter thiooxydans</name>
    <dbReference type="NCBI Taxonomy" id="416169"/>
    <lineage>
        <taxon>Bacteria</taxon>
        <taxon>Pseudomonadati</taxon>
        <taxon>Pseudomonadota</taxon>
        <taxon>Gammaproteobacteria</taxon>
        <taxon>Lysobacterales</taxon>
        <taxon>Rhodanobacteraceae</taxon>
        <taxon>Rhodanobacter</taxon>
    </lineage>
</organism>
<accession>A0A154QEP8</accession>
<comment type="caution">
    <text evidence="1">The sequence shown here is derived from an EMBL/GenBank/DDBJ whole genome shotgun (WGS) entry which is preliminary data.</text>
</comment>
<sequence>MASIDTLLGDLPTAHRALPIGHRIAGQGCHGTKALLRPGNTRPAARVHFVYFARSGADHRADCHRHLVVAEILLGRVLAAHAAGLRPMAPALDYAAEACVALRPPHDMFHPATLEYRRWYRADGTTRTQPLTREALSLRLAANENLSMKEARARVAGRSRALPAADQAWLIDRRSTPLARRPLNQAEYLVLAEALDGIWQVSTGSSHVECVNRRIVLRVVAALGSLLDEYAASPFKIAALSEVFNEHHLAHLRRSIEDSRRAESDSGALLAGPKAWFAAKSARMRAEHQLGLAKSPAAFPAMQLSGRALVAVVGGRLHTFVDGRRPGVRPEPTHVTFG</sequence>
<gene>
    <name evidence="1" type="ORF">RHOFW104T7_17605</name>
</gene>
<dbReference type="AlphaFoldDB" id="A0A154QEP8"/>
<evidence type="ECO:0000313" key="1">
    <source>
        <dbReference type="EMBL" id="KZC22771.1"/>
    </source>
</evidence>
<keyword evidence="2" id="KW-1185">Reference proteome</keyword>
<protein>
    <submittedName>
        <fullName evidence="1">Uncharacterized protein</fullName>
    </submittedName>
</protein>
<dbReference type="Proteomes" id="UP000076131">
    <property type="component" value="Unassembled WGS sequence"/>
</dbReference>
<reference evidence="1 2" key="1">
    <citation type="journal article" date="2016" name="MBio">
        <title>Lateral Gene Transfer in a Heavy Metal-Contaminated-Groundwater Microbial Community.</title>
        <authorList>
            <person name="Hemme C.L."/>
            <person name="Green S.J."/>
            <person name="Rishishwar L."/>
            <person name="Prakash O."/>
            <person name="Pettenato A."/>
            <person name="Chakraborty R."/>
            <person name="Deutschbauer A.M."/>
            <person name="Van Nostrand J.D."/>
            <person name="Wu L."/>
            <person name="He Z."/>
            <person name="Jordan I.K."/>
            <person name="Hazen T.C."/>
            <person name="Arkin A.P."/>
            <person name="Kostka J.E."/>
            <person name="Zhou J."/>
        </authorList>
    </citation>
    <scope>NUCLEOTIDE SEQUENCE [LARGE SCALE GENOMIC DNA]</scope>
    <source>
        <strain evidence="1 2">FW104-T7</strain>
    </source>
</reference>